<protein>
    <submittedName>
        <fullName evidence="3">PadR family transcriptional regulator</fullName>
    </submittedName>
</protein>
<dbReference type="InterPro" id="IPR036390">
    <property type="entry name" value="WH_DNA-bd_sf"/>
</dbReference>
<evidence type="ECO:0000259" key="2">
    <source>
        <dbReference type="Pfam" id="PF10400"/>
    </source>
</evidence>
<organism evidence="3 4">
    <name type="scientific">Kocuria soli</name>
    <dbReference type="NCBI Taxonomy" id="2485125"/>
    <lineage>
        <taxon>Bacteria</taxon>
        <taxon>Bacillati</taxon>
        <taxon>Actinomycetota</taxon>
        <taxon>Actinomycetes</taxon>
        <taxon>Micrococcales</taxon>
        <taxon>Micrococcaceae</taxon>
        <taxon>Kocuria</taxon>
    </lineage>
</organism>
<dbReference type="Pfam" id="PF03551">
    <property type="entry name" value="PadR"/>
    <property type="match status" value="1"/>
</dbReference>
<dbReference type="AlphaFoldDB" id="A0A3N4A583"/>
<dbReference type="Proteomes" id="UP000270616">
    <property type="component" value="Unassembled WGS sequence"/>
</dbReference>
<dbReference type="Pfam" id="PF10400">
    <property type="entry name" value="Vir_act_alpha_C"/>
    <property type="match status" value="1"/>
</dbReference>
<name>A0A3N4A583_9MICC</name>
<evidence type="ECO:0000313" key="3">
    <source>
        <dbReference type="EMBL" id="ROZ63790.1"/>
    </source>
</evidence>
<dbReference type="EMBL" id="RKMF01000005">
    <property type="protein sequence ID" value="ROZ63790.1"/>
    <property type="molecule type" value="Genomic_DNA"/>
</dbReference>
<dbReference type="SUPFAM" id="SSF46785">
    <property type="entry name" value="Winged helix' DNA-binding domain"/>
    <property type="match status" value="1"/>
</dbReference>
<dbReference type="PANTHER" id="PTHR43252:SF4">
    <property type="entry name" value="TRANSCRIPTIONAL REGULATORY PROTEIN"/>
    <property type="match status" value="1"/>
</dbReference>
<keyword evidence="4" id="KW-1185">Reference proteome</keyword>
<reference evidence="3 4" key="1">
    <citation type="submission" date="2018-10" db="EMBL/GenBank/DDBJ databases">
        <title>Kocuria sp. M5W7-7, whole genome shotgun sequence.</title>
        <authorList>
            <person name="Tuo L."/>
        </authorList>
    </citation>
    <scope>NUCLEOTIDE SEQUENCE [LARGE SCALE GENOMIC DNA]</scope>
    <source>
        <strain evidence="3 4">M5W7-7</strain>
    </source>
</reference>
<gene>
    <name evidence="3" type="ORF">EDL96_05445</name>
</gene>
<dbReference type="InterPro" id="IPR018309">
    <property type="entry name" value="Tscrpt_reg_PadR_C"/>
</dbReference>
<dbReference type="InterPro" id="IPR036388">
    <property type="entry name" value="WH-like_DNA-bd_sf"/>
</dbReference>
<evidence type="ECO:0000313" key="4">
    <source>
        <dbReference type="Proteomes" id="UP000270616"/>
    </source>
</evidence>
<proteinExistence type="predicted"/>
<dbReference type="RefSeq" id="WP_123824785.1">
    <property type="nucleotide sequence ID" value="NZ_RKMF01000005.1"/>
</dbReference>
<sequence>MSLRSALLALITAGPMTGYDAAKRFAGSVGNIWYASDSQIYPELRKMEADGLLSTRPVPWGSKGTTKTEYTVTEDGKAALGDWVASPLTYTLERDPVRLRTAYLEWTDPATARQHFQEHIEHHSRVLQMAEEQIEEITRRTHPTLRRRLETYDDAEARRVVEFKLMAYRGVCARSQAEIDWAEECLGTLQAL</sequence>
<accession>A0A3N4A583</accession>
<dbReference type="PANTHER" id="PTHR43252">
    <property type="entry name" value="TRANSCRIPTIONAL REGULATOR YQJI"/>
    <property type="match status" value="1"/>
</dbReference>
<dbReference type="Gene3D" id="1.10.10.10">
    <property type="entry name" value="Winged helix-like DNA-binding domain superfamily/Winged helix DNA-binding domain"/>
    <property type="match status" value="1"/>
</dbReference>
<evidence type="ECO:0000259" key="1">
    <source>
        <dbReference type="Pfam" id="PF03551"/>
    </source>
</evidence>
<feature type="domain" description="Transcription regulator PadR C-terminal" evidence="2">
    <location>
        <begin position="94"/>
        <end position="189"/>
    </location>
</feature>
<dbReference type="InterPro" id="IPR005149">
    <property type="entry name" value="Tscrpt_reg_PadR_N"/>
</dbReference>
<feature type="domain" description="Transcription regulator PadR N-terminal" evidence="1">
    <location>
        <begin position="7"/>
        <end position="80"/>
    </location>
</feature>
<comment type="caution">
    <text evidence="3">The sequence shown here is derived from an EMBL/GenBank/DDBJ whole genome shotgun (WGS) entry which is preliminary data.</text>
</comment>
<dbReference type="OrthoDB" id="3186544at2"/>